<protein>
    <recommendedName>
        <fullName evidence="8">Endonuclease V</fullName>
    </recommendedName>
</protein>
<evidence type="ECO:0000256" key="2">
    <source>
        <dbReference type="ARBA" id="ARBA00022490"/>
    </source>
</evidence>
<comment type="caution">
    <text evidence="6">The sequence shown here is derived from an EMBL/GenBank/DDBJ whole genome shotgun (WGS) entry which is preliminary data.</text>
</comment>
<comment type="subcellular location">
    <subcellularLocation>
        <location evidence="1">Cytoplasm</location>
    </subcellularLocation>
</comment>
<dbReference type="Pfam" id="PF04493">
    <property type="entry name" value="Endonuclease_5"/>
    <property type="match status" value="1"/>
</dbReference>
<dbReference type="EMBL" id="JADCNL010000005">
    <property type="protein sequence ID" value="KAG0480781.1"/>
    <property type="molecule type" value="Genomic_DNA"/>
</dbReference>
<feature type="non-terminal residue" evidence="6">
    <location>
        <position position="1"/>
    </location>
</feature>
<evidence type="ECO:0000313" key="6">
    <source>
        <dbReference type="EMBL" id="KAG0480781.1"/>
    </source>
</evidence>
<dbReference type="GO" id="GO:0003727">
    <property type="term" value="F:single-stranded RNA binding"/>
    <property type="evidence" value="ECO:0007669"/>
    <property type="project" value="TreeGrafter"/>
</dbReference>
<evidence type="ECO:0000313" key="7">
    <source>
        <dbReference type="Proteomes" id="UP000636800"/>
    </source>
</evidence>
<dbReference type="GO" id="GO:0006281">
    <property type="term" value="P:DNA repair"/>
    <property type="evidence" value="ECO:0007669"/>
    <property type="project" value="InterPro"/>
</dbReference>
<dbReference type="GO" id="GO:0016891">
    <property type="term" value="F:RNA endonuclease activity producing 5'-phosphomonoesters, hydrolytic mechanism"/>
    <property type="evidence" value="ECO:0007669"/>
    <property type="project" value="TreeGrafter"/>
</dbReference>
<evidence type="ECO:0008006" key="8">
    <source>
        <dbReference type="Google" id="ProtNLM"/>
    </source>
</evidence>
<keyword evidence="7" id="KW-1185">Reference proteome</keyword>
<reference evidence="6 7" key="1">
    <citation type="journal article" date="2020" name="Nat. Food">
        <title>A phased Vanilla planifolia genome enables genetic improvement of flavour and production.</title>
        <authorList>
            <person name="Hasing T."/>
            <person name="Tang H."/>
            <person name="Brym M."/>
            <person name="Khazi F."/>
            <person name="Huang T."/>
            <person name="Chambers A.H."/>
        </authorList>
    </citation>
    <scope>NUCLEOTIDE SEQUENCE [LARGE SCALE GENOMIC DNA]</scope>
    <source>
        <tissue evidence="6">Leaf</tissue>
    </source>
</reference>
<organism evidence="6 7">
    <name type="scientific">Vanilla planifolia</name>
    <name type="common">Vanilla</name>
    <dbReference type="NCBI Taxonomy" id="51239"/>
    <lineage>
        <taxon>Eukaryota</taxon>
        <taxon>Viridiplantae</taxon>
        <taxon>Streptophyta</taxon>
        <taxon>Embryophyta</taxon>
        <taxon>Tracheophyta</taxon>
        <taxon>Spermatophyta</taxon>
        <taxon>Magnoliopsida</taxon>
        <taxon>Liliopsida</taxon>
        <taxon>Asparagales</taxon>
        <taxon>Orchidaceae</taxon>
        <taxon>Vanilloideae</taxon>
        <taxon>Vanilleae</taxon>
        <taxon>Vanilla</taxon>
    </lineage>
</organism>
<dbReference type="Proteomes" id="UP000636800">
    <property type="component" value="Chromosome 5"/>
</dbReference>
<evidence type="ECO:0000256" key="4">
    <source>
        <dbReference type="ARBA" id="ARBA00022759"/>
    </source>
</evidence>
<keyword evidence="5" id="KW-0378">Hydrolase</keyword>
<dbReference type="CDD" id="cd06559">
    <property type="entry name" value="Endonuclease_V"/>
    <property type="match status" value="1"/>
</dbReference>
<dbReference type="OrthoDB" id="786381at2759"/>
<dbReference type="PANTHER" id="PTHR28511">
    <property type="entry name" value="ENDONUCLEASE V"/>
    <property type="match status" value="1"/>
</dbReference>
<keyword evidence="3" id="KW-0540">Nuclease</keyword>
<sequence>TCSTVLGSFQVAAASKSFWSETKWHNLFAVNGKLPTEQEKLKQSLVLEDDFTWESSPQSSSVALHPSVETLRYIGGADVSFVKEDRSLACGALVVLDARTLNVIYEEFEVFRLEVPYVPGFLAFREAPIIVKLLEKMKHKFSPFYPQLLMVDGNGILHPRGFGLACHVGVLANIPTIGIGKNVKASTGLMFILVLEENTLKLFQ</sequence>
<evidence type="ECO:0000256" key="5">
    <source>
        <dbReference type="ARBA" id="ARBA00022801"/>
    </source>
</evidence>
<dbReference type="GO" id="GO:0005730">
    <property type="term" value="C:nucleolus"/>
    <property type="evidence" value="ECO:0007669"/>
    <property type="project" value="TreeGrafter"/>
</dbReference>
<evidence type="ECO:0000256" key="1">
    <source>
        <dbReference type="ARBA" id="ARBA00004496"/>
    </source>
</evidence>
<dbReference type="Gene3D" id="3.30.2170.10">
    <property type="entry name" value="archaeoglobus fulgidus dsm 4304 superfamily"/>
    <property type="match status" value="1"/>
</dbReference>
<dbReference type="AlphaFoldDB" id="A0A835R0Z9"/>
<keyword evidence="2" id="KW-0963">Cytoplasm</keyword>
<dbReference type="InterPro" id="IPR007581">
    <property type="entry name" value="Endonuclease-V"/>
</dbReference>
<evidence type="ECO:0000256" key="3">
    <source>
        <dbReference type="ARBA" id="ARBA00022722"/>
    </source>
</evidence>
<gene>
    <name evidence="6" type="ORF">HPP92_011639</name>
</gene>
<accession>A0A835R0Z9</accession>
<keyword evidence="4" id="KW-0255">Endonuclease</keyword>
<name>A0A835R0Z9_VANPL</name>
<proteinExistence type="predicted"/>
<dbReference type="GO" id="GO:0005737">
    <property type="term" value="C:cytoplasm"/>
    <property type="evidence" value="ECO:0007669"/>
    <property type="project" value="UniProtKB-SubCell"/>
</dbReference>
<dbReference type="PANTHER" id="PTHR28511:SF1">
    <property type="entry name" value="ENDONUCLEASE V"/>
    <property type="match status" value="1"/>
</dbReference>